<sequence length="114" mass="12863">MSRKILIPLYGHEVAPRFDLASEAAIVSADHDGTWEKKIVVLAQVSAEKLCHMILTKDVDTVICGGIEDQYYQYLNWKRIRVYDSVIGSWKQGVEQLLKNKLYPGAIVGQQGEN</sequence>
<dbReference type="EMBL" id="JACDUS010000006">
    <property type="protein sequence ID" value="MBA2881998.1"/>
    <property type="molecule type" value="Genomic_DNA"/>
</dbReference>
<evidence type="ECO:0000313" key="2">
    <source>
        <dbReference type="EMBL" id="MBA2881998.1"/>
    </source>
</evidence>
<keyword evidence="3" id="KW-1185">Reference proteome</keyword>
<reference evidence="2 3" key="1">
    <citation type="submission" date="2020-07" db="EMBL/GenBank/DDBJ databases">
        <title>Genomic Encyclopedia of Type Strains, Phase IV (KMG-IV): sequencing the most valuable type-strain genomes for metagenomic binning, comparative biology and taxonomic classification.</title>
        <authorList>
            <person name="Goeker M."/>
        </authorList>
    </citation>
    <scope>NUCLEOTIDE SEQUENCE [LARGE SCALE GENOMIC DNA]</scope>
    <source>
        <strain evidence="2 3">DSM 17721</strain>
    </source>
</reference>
<organism evidence="2 3">
    <name type="scientific">Desulfosalsimonas propionicica</name>
    <dbReference type="NCBI Taxonomy" id="332175"/>
    <lineage>
        <taxon>Bacteria</taxon>
        <taxon>Pseudomonadati</taxon>
        <taxon>Thermodesulfobacteriota</taxon>
        <taxon>Desulfobacteria</taxon>
        <taxon>Desulfobacterales</taxon>
        <taxon>Desulfosalsimonadaceae</taxon>
        <taxon>Desulfosalsimonas</taxon>
    </lineage>
</organism>
<gene>
    <name evidence="2" type="ORF">HNR65_002332</name>
</gene>
<dbReference type="Pfam" id="PF02579">
    <property type="entry name" value="Nitro_FeMo-Co"/>
    <property type="match status" value="1"/>
</dbReference>
<accession>A0A7W0CA63</accession>
<feature type="domain" description="Dinitrogenase iron-molybdenum cofactor biosynthesis" evidence="1">
    <location>
        <begin position="11"/>
        <end position="98"/>
    </location>
</feature>
<name>A0A7W0CA63_9BACT</name>
<dbReference type="AlphaFoldDB" id="A0A7W0CA63"/>
<dbReference type="InterPro" id="IPR003731">
    <property type="entry name" value="Di-Nase_FeMo-co_biosynth"/>
</dbReference>
<comment type="caution">
    <text evidence="2">The sequence shown here is derived from an EMBL/GenBank/DDBJ whole genome shotgun (WGS) entry which is preliminary data.</text>
</comment>
<proteinExistence type="predicted"/>
<protein>
    <submittedName>
        <fullName evidence="2">Putative Fe-Mo cluster-binding NifX family protein</fullName>
    </submittedName>
</protein>
<evidence type="ECO:0000259" key="1">
    <source>
        <dbReference type="Pfam" id="PF02579"/>
    </source>
</evidence>
<dbReference type="RefSeq" id="WP_181551649.1">
    <property type="nucleotide sequence ID" value="NZ_JACDUS010000006.1"/>
</dbReference>
<evidence type="ECO:0000313" key="3">
    <source>
        <dbReference type="Proteomes" id="UP000525298"/>
    </source>
</evidence>
<dbReference type="Gene3D" id="3.30.420.130">
    <property type="entry name" value="Dinitrogenase iron-molybdenum cofactor biosynthesis domain"/>
    <property type="match status" value="1"/>
</dbReference>
<dbReference type="InterPro" id="IPR036105">
    <property type="entry name" value="DiNase_FeMo-co_biosyn_sf"/>
</dbReference>
<dbReference type="Proteomes" id="UP000525298">
    <property type="component" value="Unassembled WGS sequence"/>
</dbReference>
<dbReference type="SUPFAM" id="SSF53146">
    <property type="entry name" value="Nitrogenase accessory factor-like"/>
    <property type="match status" value="1"/>
</dbReference>